<evidence type="ECO:0000259" key="2">
    <source>
        <dbReference type="Pfam" id="PF01370"/>
    </source>
</evidence>
<proteinExistence type="inferred from homology"/>
<feature type="domain" description="NAD-dependent epimerase/dehydratase" evidence="2">
    <location>
        <begin position="4"/>
        <end position="226"/>
    </location>
</feature>
<name>A0A7G7G732_9BACT</name>
<evidence type="ECO:0000256" key="1">
    <source>
        <dbReference type="ARBA" id="ARBA00009353"/>
    </source>
</evidence>
<dbReference type="AlphaFoldDB" id="A0A7G7G732"/>
<evidence type="ECO:0000313" key="4">
    <source>
        <dbReference type="EMBL" id="QNF32966.1"/>
    </source>
</evidence>
<dbReference type="InterPro" id="IPR010099">
    <property type="entry name" value="SDR39U1"/>
</dbReference>
<dbReference type="InterPro" id="IPR001509">
    <property type="entry name" value="Epimerase_deHydtase"/>
</dbReference>
<dbReference type="RefSeq" id="WP_185273742.1">
    <property type="nucleotide sequence ID" value="NZ_CP055156.1"/>
</dbReference>
<dbReference type="Pfam" id="PF08338">
    <property type="entry name" value="DUF1731"/>
    <property type="match status" value="1"/>
</dbReference>
<dbReference type="PANTHER" id="PTHR11092">
    <property type="entry name" value="SUGAR NUCLEOTIDE EPIMERASE RELATED"/>
    <property type="match status" value="1"/>
</dbReference>
<dbReference type="Gene3D" id="3.40.50.720">
    <property type="entry name" value="NAD(P)-binding Rossmann-like Domain"/>
    <property type="match status" value="1"/>
</dbReference>
<organism evidence="4 5">
    <name type="scientific">Adhaeribacter swui</name>
    <dbReference type="NCBI Taxonomy" id="2086471"/>
    <lineage>
        <taxon>Bacteria</taxon>
        <taxon>Pseudomonadati</taxon>
        <taxon>Bacteroidota</taxon>
        <taxon>Cytophagia</taxon>
        <taxon>Cytophagales</taxon>
        <taxon>Hymenobacteraceae</taxon>
        <taxon>Adhaeribacter</taxon>
    </lineage>
</organism>
<dbReference type="Pfam" id="PF01370">
    <property type="entry name" value="Epimerase"/>
    <property type="match status" value="1"/>
</dbReference>
<keyword evidence="5" id="KW-1185">Reference proteome</keyword>
<accession>A0A7G7G732</accession>
<comment type="similarity">
    <text evidence="1">Belongs to the NAD(P)-dependent epimerase/dehydratase family. SDR39U1 subfamily.</text>
</comment>
<sequence>MAKIVLAGGSGFLGQILSAHFLSKNNEVIILTRHIKKFPFNVKQILWDGKNLGPWVNQLENSTVLINLTGKSVNCRYNQKNKKEILLSRLQSTQVLGDAIRLLQQPPPLWINAASATIYRHAEDRPQDEYTGELGIGFSVNVCQQWEQLFFTQNTPNTRKIGLRLAIVLGKNGGVMPYFKNLARLGLGGKQGNGQQYFSWVHEQDIISIVDFFINQTSLEGVFNVAAPQPITNSAFMRAVRQAFAAPFGLNTPAWLLKIGAWFIGTETELILKSRWVLPRRLTEAGYQFKIKTIEAALAASR</sequence>
<dbReference type="PANTHER" id="PTHR11092:SF0">
    <property type="entry name" value="EPIMERASE FAMILY PROTEIN SDR39U1"/>
    <property type="match status" value="1"/>
</dbReference>
<evidence type="ECO:0000259" key="3">
    <source>
        <dbReference type="Pfam" id="PF08338"/>
    </source>
</evidence>
<dbReference type="InterPro" id="IPR036291">
    <property type="entry name" value="NAD(P)-bd_dom_sf"/>
</dbReference>
<dbReference type="Proteomes" id="UP000515237">
    <property type="component" value="Chromosome"/>
</dbReference>
<gene>
    <name evidence="4" type="ORF">HUW51_09555</name>
</gene>
<evidence type="ECO:0000313" key="5">
    <source>
        <dbReference type="Proteomes" id="UP000515237"/>
    </source>
</evidence>
<dbReference type="KEGG" id="aswu:HUW51_09555"/>
<reference evidence="4 5" key="1">
    <citation type="journal article" date="2018" name="Int. J. Syst. Evol. Microbiol.">
        <title>Adhaeribacter swui sp. nov., isolated from wet mud.</title>
        <authorList>
            <person name="Kim D.U."/>
            <person name="Kim K.W."/>
            <person name="Kang M.S."/>
            <person name="Kim J.Y."/>
            <person name="Jang J.H."/>
            <person name="Kim M.K."/>
        </authorList>
    </citation>
    <scope>NUCLEOTIDE SEQUENCE [LARGE SCALE GENOMIC DNA]</scope>
    <source>
        <strain evidence="4 5">KCTC 52873</strain>
    </source>
</reference>
<protein>
    <submittedName>
        <fullName evidence="4">TIGR01777 family protein</fullName>
    </submittedName>
</protein>
<dbReference type="SUPFAM" id="SSF51735">
    <property type="entry name" value="NAD(P)-binding Rossmann-fold domains"/>
    <property type="match status" value="1"/>
</dbReference>
<dbReference type="InterPro" id="IPR013549">
    <property type="entry name" value="DUF1731"/>
</dbReference>
<dbReference type="EMBL" id="CP055156">
    <property type="protein sequence ID" value="QNF32966.1"/>
    <property type="molecule type" value="Genomic_DNA"/>
</dbReference>
<feature type="domain" description="DUF1731" evidence="3">
    <location>
        <begin position="252"/>
        <end position="300"/>
    </location>
</feature>
<dbReference type="NCBIfam" id="TIGR01777">
    <property type="entry name" value="yfcH"/>
    <property type="match status" value="1"/>
</dbReference>